<comment type="caution">
    <text evidence="2">The sequence shown here is derived from an EMBL/GenBank/DDBJ whole genome shotgun (WGS) entry which is preliminary data.</text>
</comment>
<feature type="transmembrane region" description="Helical" evidence="1">
    <location>
        <begin position="42"/>
        <end position="62"/>
    </location>
</feature>
<accession>A0ABW4XM99</accession>
<dbReference type="RefSeq" id="WP_345338882.1">
    <property type="nucleotide sequence ID" value="NZ_BAABLI010000008.1"/>
</dbReference>
<evidence type="ECO:0000313" key="2">
    <source>
        <dbReference type="EMBL" id="MFD2096727.1"/>
    </source>
</evidence>
<evidence type="ECO:0000256" key="1">
    <source>
        <dbReference type="SAM" id="Phobius"/>
    </source>
</evidence>
<protein>
    <submittedName>
        <fullName evidence="2">Uncharacterized protein</fullName>
    </submittedName>
</protein>
<dbReference type="Proteomes" id="UP001597380">
    <property type="component" value="Unassembled WGS sequence"/>
</dbReference>
<keyword evidence="1" id="KW-0472">Membrane</keyword>
<feature type="transmembrane region" description="Helical" evidence="1">
    <location>
        <begin position="7"/>
        <end position="30"/>
    </location>
</feature>
<sequence length="105" mass="11409">MQIILCILNVVFAIGIFAWPLGAFSSIFFFDAPGSMSNPLTIGLAISVLGYPIPAIFGNLAFWANRKKENNLELIKMTLVSGIGYFCVLLSWGLLSLICNGKFAC</sequence>
<organism evidence="2 3">
    <name type="scientific">Corallincola platygyrae</name>
    <dbReference type="NCBI Taxonomy" id="1193278"/>
    <lineage>
        <taxon>Bacteria</taxon>
        <taxon>Pseudomonadati</taxon>
        <taxon>Pseudomonadota</taxon>
        <taxon>Gammaproteobacteria</taxon>
        <taxon>Alteromonadales</taxon>
        <taxon>Psychromonadaceae</taxon>
        <taxon>Corallincola</taxon>
    </lineage>
</organism>
<evidence type="ECO:0000313" key="3">
    <source>
        <dbReference type="Proteomes" id="UP001597380"/>
    </source>
</evidence>
<proteinExistence type="predicted"/>
<name>A0ABW4XM99_9GAMM</name>
<keyword evidence="3" id="KW-1185">Reference proteome</keyword>
<gene>
    <name evidence="2" type="ORF">ACFSJ3_12085</name>
</gene>
<feature type="transmembrane region" description="Helical" evidence="1">
    <location>
        <begin position="74"/>
        <end position="95"/>
    </location>
</feature>
<reference evidence="3" key="1">
    <citation type="journal article" date="2019" name="Int. J. Syst. Evol. Microbiol.">
        <title>The Global Catalogue of Microorganisms (GCM) 10K type strain sequencing project: providing services to taxonomists for standard genome sequencing and annotation.</title>
        <authorList>
            <consortium name="The Broad Institute Genomics Platform"/>
            <consortium name="The Broad Institute Genome Sequencing Center for Infectious Disease"/>
            <person name="Wu L."/>
            <person name="Ma J."/>
        </authorList>
    </citation>
    <scope>NUCLEOTIDE SEQUENCE [LARGE SCALE GENOMIC DNA]</scope>
    <source>
        <strain evidence="3">CGMCC 1.10992</strain>
    </source>
</reference>
<keyword evidence="1" id="KW-0812">Transmembrane</keyword>
<keyword evidence="1" id="KW-1133">Transmembrane helix</keyword>
<dbReference type="EMBL" id="JBHUHT010000012">
    <property type="protein sequence ID" value="MFD2096727.1"/>
    <property type="molecule type" value="Genomic_DNA"/>
</dbReference>